<feature type="region of interest" description="Disordered" evidence="1">
    <location>
        <begin position="295"/>
        <end position="356"/>
    </location>
</feature>
<sequence>MAIQTNIPPDLTDIERASIIQILDAELNAKILYALLHGIYTGIIAVILWTIFTSRSQPVRQVMAIVLTLLYIVTTINFAFGWLYIYLIFVNNGQSLWTKYLSYSDSSGALMTVGSGATAAVCTILADSTIIWRCWTVWGRWWPIILLPVLFLVSGIVCKIIIIIKVCGPSNEYVIGTILYSSFIVATTSWCTLLIIYRIVTVARAGSDVGGGLRSYRHVIELLVESSTSYSIFFILYVVFYTRSDVTSYYFDVLCAIARGIAPTLLIGRIAAGHARPDDSWQGSMVSGSLHFMSRSRGQNSQQDSSVDDIGIENGIREDDPIAQPEDGHCDNKEVDNHGDDLEDTRPEDDPNAIIV</sequence>
<gene>
    <name evidence="3" type="ORF">ARMOST_16885</name>
</gene>
<evidence type="ECO:0000313" key="3">
    <source>
        <dbReference type="EMBL" id="SJL13441.1"/>
    </source>
</evidence>
<reference evidence="4" key="1">
    <citation type="journal article" date="2017" name="Nat. Ecol. Evol.">
        <title>Genome expansion and lineage-specific genetic innovations in the forest pathogenic fungi Armillaria.</title>
        <authorList>
            <person name="Sipos G."/>
            <person name="Prasanna A.N."/>
            <person name="Walter M.C."/>
            <person name="O'Connor E."/>
            <person name="Balint B."/>
            <person name="Krizsan K."/>
            <person name="Kiss B."/>
            <person name="Hess J."/>
            <person name="Varga T."/>
            <person name="Slot J."/>
            <person name="Riley R."/>
            <person name="Boka B."/>
            <person name="Rigling D."/>
            <person name="Barry K."/>
            <person name="Lee J."/>
            <person name="Mihaltcheva S."/>
            <person name="LaButti K."/>
            <person name="Lipzen A."/>
            <person name="Waldron R."/>
            <person name="Moloney N.M."/>
            <person name="Sperisen C."/>
            <person name="Kredics L."/>
            <person name="Vagvoelgyi C."/>
            <person name="Patrignani A."/>
            <person name="Fitzpatrick D."/>
            <person name="Nagy I."/>
            <person name="Doyle S."/>
            <person name="Anderson J.B."/>
            <person name="Grigoriev I.V."/>
            <person name="Gueldener U."/>
            <person name="Muensterkoetter M."/>
            <person name="Nagy L.G."/>
        </authorList>
    </citation>
    <scope>NUCLEOTIDE SEQUENCE [LARGE SCALE GENOMIC DNA]</scope>
    <source>
        <strain evidence="4">C18/9</strain>
    </source>
</reference>
<dbReference type="EMBL" id="FUEG01000020">
    <property type="protein sequence ID" value="SJL13441.1"/>
    <property type="molecule type" value="Genomic_DNA"/>
</dbReference>
<feature type="transmembrane region" description="Helical" evidence="2">
    <location>
        <begin position="109"/>
        <end position="132"/>
    </location>
</feature>
<dbReference type="OrthoDB" id="2920469at2759"/>
<accession>A0A284RXF5</accession>
<organism evidence="3 4">
    <name type="scientific">Armillaria ostoyae</name>
    <name type="common">Armillaria root rot fungus</name>
    <dbReference type="NCBI Taxonomy" id="47428"/>
    <lineage>
        <taxon>Eukaryota</taxon>
        <taxon>Fungi</taxon>
        <taxon>Dikarya</taxon>
        <taxon>Basidiomycota</taxon>
        <taxon>Agaricomycotina</taxon>
        <taxon>Agaricomycetes</taxon>
        <taxon>Agaricomycetidae</taxon>
        <taxon>Agaricales</taxon>
        <taxon>Marasmiineae</taxon>
        <taxon>Physalacriaceae</taxon>
        <taxon>Armillaria</taxon>
    </lineage>
</organism>
<keyword evidence="2" id="KW-0812">Transmembrane</keyword>
<feature type="compositionally biased region" description="Basic and acidic residues" evidence="1">
    <location>
        <begin position="315"/>
        <end position="349"/>
    </location>
</feature>
<name>A0A284RXF5_ARMOS</name>
<feature type="compositionally biased region" description="Polar residues" evidence="1">
    <location>
        <begin position="296"/>
        <end position="305"/>
    </location>
</feature>
<feature type="transmembrane region" description="Helical" evidence="2">
    <location>
        <begin position="144"/>
        <end position="166"/>
    </location>
</feature>
<dbReference type="OMA" id="SSTIIWR"/>
<keyword evidence="2" id="KW-1133">Transmembrane helix</keyword>
<keyword evidence="2" id="KW-0472">Membrane</keyword>
<feature type="transmembrane region" description="Helical" evidence="2">
    <location>
        <begin position="64"/>
        <end position="89"/>
    </location>
</feature>
<feature type="transmembrane region" description="Helical" evidence="2">
    <location>
        <begin position="31"/>
        <end position="52"/>
    </location>
</feature>
<keyword evidence="4" id="KW-1185">Reference proteome</keyword>
<evidence type="ECO:0000313" key="4">
    <source>
        <dbReference type="Proteomes" id="UP000219338"/>
    </source>
</evidence>
<protein>
    <submittedName>
        <fullName evidence="3">Uncharacterized protein</fullName>
    </submittedName>
</protein>
<proteinExistence type="predicted"/>
<evidence type="ECO:0000256" key="2">
    <source>
        <dbReference type="SAM" id="Phobius"/>
    </source>
</evidence>
<feature type="transmembrane region" description="Helical" evidence="2">
    <location>
        <begin position="222"/>
        <end position="242"/>
    </location>
</feature>
<evidence type="ECO:0000256" key="1">
    <source>
        <dbReference type="SAM" id="MobiDB-lite"/>
    </source>
</evidence>
<dbReference type="Proteomes" id="UP000219338">
    <property type="component" value="Unassembled WGS sequence"/>
</dbReference>
<feature type="transmembrane region" description="Helical" evidence="2">
    <location>
        <begin position="178"/>
        <end position="201"/>
    </location>
</feature>
<dbReference type="AlphaFoldDB" id="A0A284RXF5"/>